<comment type="caution">
    <text evidence="8">The sequence shown here is derived from an EMBL/GenBank/DDBJ whole genome shotgun (WGS) entry which is preliminary data.</text>
</comment>
<feature type="compositionally biased region" description="Basic and acidic residues" evidence="6">
    <location>
        <begin position="368"/>
        <end position="386"/>
    </location>
</feature>
<dbReference type="OrthoDB" id="3945418at2759"/>
<dbReference type="Proteomes" id="UP000324800">
    <property type="component" value="Unassembled WGS sequence"/>
</dbReference>
<name>A0A5J4V048_9EUKA</name>
<proteinExistence type="predicted"/>
<keyword evidence="4" id="KW-0539">Nucleus</keyword>
<comment type="subcellular location">
    <subcellularLocation>
        <location evidence="1">Nucleus</location>
    </subcellularLocation>
</comment>
<feature type="domain" description="RRM" evidence="7">
    <location>
        <begin position="273"/>
        <end position="358"/>
    </location>
</feature>
<evidence type="ECO:0000256" key="4">
    <source>
        <dbReference type="ARBA" id="ARBA00023242"/>
    </source>
</evidence>
<feature type="region of interest" description="Disordered" evidence="6">
    <location>
        <begin position="368"/>
        <end position="404"/>
    </location>
</feature>
<dbReference type="SMART" id="SM00360">
    <property type="entry name" value="RRM"/>
    <property type="match status" value="2"/>
</dbReference>
<protein>
    <submittedName>
        <fullName evidence="8">Putative RNA-binding protein 28</fullName>
    </submittedName>
</protein>
<dbReference type="PANTHER" id="PTHR48039">
    <property type="entry name" value="RNA-BINDING MOTIF PROTEIN 14B"/>
    <property type="match status" value="1"/>
</dbReference>
<dbReference type="InterPro" id="IPR035979">
    <property type="entry name" value="RBD_domain_sf"/>
</dbReference>
<dbReference type="InterPro" id="IPR012677">
    <property type="entry name" value="Nucleotide-bd_a/b_plait_sf"/>
</dbReference>
<feature type="region of interest" description="Disordered" evidence="6">
    <location>
        <begin position="252"/>
        <end position="292"/>
    </location>
</feature>
<dbReference type="PROSITE" id="PS50102">
    <property type="entry name" value="RRM"/>
    <property type="match status" value="2"/>
</dbReference>
<dbReference type="AlphaFoldDB" id="A0A5J4V048"/>
<feature type="compositionally biased region" description="Acidic residues" evidence="6">
    <location>
        <begin position="387"/>
        <end position="404"/>
    </location>
</feature>
<feature type="region of interest" description="Disordered" evidence="6">
    <location>
        <begin position="1"/>
        <end position="31"/>
    </location>
</feature>
<dbReference type="GO" id="GO:0003729">
    <property type="term" value="F:mRNA binding"/>
    <property type="evidence" value="ECO:0007669"/>
    <property type="project" value="TreeGrafter"/>
</dbReference>
<feature type="domain" description="RRM" evidence="7">
    <location>
        <begin position="56"/>
        <end position="144"/>
    </location>
</feature>
<evidence type="ECO:0000256" key="6">
    <source>
        <dbReference type="SAM" id="MobiDB-lite"/>
    </source>
</evidence>
<dbReference type="Gene3D" id="3.30.70.330">
    <property type="match status" value="2"/>
</dbReference>
<keyword evidence="2" id="KW-0677">Repeat</keyword>
<dbReference type="CDD" id="cd12415">
    <property type="entry name" value="RRM3_RBM28_like"/>
    <property type="match status" value="1"/>
</dbReference>
<dbReference type="InterPro" id="IPR000504">
    <property type="entry name" value="RRM_dom"/>
</dbReference>
<accession>A0A5J4V048</accession>
<evidence type="ECO:0000259" key="7">
    <source>
        <dbReference type="PROSITE" id="PS50102"/>
    </source>
</evidence>
<gene>
    <name evidence="8" type="ORF">EZS28_029069</name>
</gene>
<organism evidence="8 9">
    <name type="scientific">Streblomastix strix</name>
    <dbReference type="NCBI Taxonomy" id="222440"/>
    <lineage>
        <taxon>Eukaryota</taxon>
        <taxon>Metamonada</taxon>
        <taxon>Preaxostyla</taxon>
        <taxon>Oxymonadida</taxon>
        <taxon>Streblomastigidae</taxon>
        <taxon>Streblomastix</taxon>
    </lineage>
</organism>
<dbReference type="Pfam" id="PF00076">
    <property type="entry name" value="RRM_1"/>
    <property type="match status" value="2"/>
</dbReference>
<evidence type="ECO:0000256" key="5">
    <source>
        <dbReference type="PROSITE-ProRule" id="PRU00176"/>
    </source>
</evidence>
<dbReference type="GO" id="GO:0005634">
    <property type="term" value="C:nucleus"/>
    <property type="evidence" value="ECO:0007669"/>
    <property type="project" value="UniProtKB-SubCell"/>
</dbReference>
<dbReference type="SUPFAM" id="SSF54928">
    <property type="entry name" value="RNA-binding domain, RBD"/>
    <property type="match status" value="2"/>
</dbReference>
<evidence type="ECO:0000256" key="1">
    <source>
        <dbReference type="ARBA" id="ARBA00004123"/>
    </source>
</evidence>
<dbReference type="EMBL" id="SNRW01011251">
    <property type="protein sequence ID" value="KAA6375405.1"/>
    <property type="molecule type" value="Genomic_DNA"/>
</dbReference>
<evidence type="ECO:0000256" key="2">
    <source>
        <dbReference type="ARBA" id="ARBA00022737"/>
    </source>
</evidence>
<evidence type="ECO:0000256" key="3">
    <source>
        <dbReference type="ARBA" id="ARBA00022884"/>
    </source>
</evidence>
<feature type="compositionally biased region" description="Basic and acidic residues" evidence="6">
    <location>
        <begin position="1"/>
        <end position="12"/>
    </location>
</feature>
<reference evidence="8 9" key="1">
    <citation type="submission" date="2019-03" db="EMBL/GenBank/DDBJ databases">
        <title>Single cell metagenomics reveals metabolic interactions within the superorganism composed of flagellate Streblomastix strix and complex community of Bacteroidetes bacteria on its surface.</title>
        <authorList>
            <person name="Treitli S.C."/>
            <person name="Kolisko M."/>
            <person name="Husnik F."/>
            <person name="Keeling P."/>
            <person name="Hampl V."/>
        </authorList>
    </citation>
    <scope>NUCLEOTIDE SEQUENCE [LARGE SCALE GENOMIC DNA]</scope>
    <source>
        <strain evidence="8">ST1C</strain>
    </source>
</reference>
<keyword evidence="3 5" id="KW-0694">RNA-binding</keyword>
<dbReference type="InterPro" id="IPR051945">
    <property type="entry name" value="RRM_MRD1_RNA_proc_ribogen"/>
</dbReference>
<evidence type="ECO:0000313" key="9">
    <source>
        <dbReference type="Proteomes" id="UP000324800"/>
    </source>
</evidence>
<sequence>MPPKVGLKDKSHTISNQLEIQRKKRKREDNDIPNVKMMRTNDGKAVQTNSDTEDGRTLFVRNLSIDNEIQTLKDLFKQFGEIEYVLIVRNQQTQRPTGSAFIRFKDVAQARVALHKCLVTAQNSGSKEGLTINGRTLVVCPAVSRDRIAEVIESQQQGSSYGGKKKAKETDPRNLYLAREGSILPNTPAAKGMVALDWQLRNKVESKKRQKLANIQDTFVSTTRLCVHNIPFFMTDDAFRLMCLNAAKAGKQLEAQKEKSKQTKQIRGRTMQQKLQNDNDEQDSTSDDEINQQIDDVRVSIKQAIIVREKVNSEGGGIGRSKGFAFVEFNEHEDALACLRMLNNNPDALDLYVDYRHKVELAKVIDDLHKPNNEDKSNKKENQQMERDEDWQEEDEMNDFDGRQ</sequence>
<evidence type="ECO:0000313" key="8">
    <source>
        <dbReference type="EMBL" id="KAA6375405.1"/>
    </source>
</evidence>
<dbReference type="PANTHER" id="PTHR48039:SF5">
    <property type="entry name" value="RNA-BINDING PROTEIN 28"/>
    <property type="match status" value="1"/>
</dbReference>
<feature type="compositionally biased region" description="Acidic residues" evidence="6">
    <location>
        <begin position="278"/>
        <end position="290"/>
    </location>
</feature>